<feature type="region of interest" description="Disordered" evidence="2">
    <location>
        <begin position="1"/>
        <end position="41"/>
    </location>
</feature>
<keyword evidence="4" id="KW-1185">Reference proteome</keyword>
<proteinExistence type="inferred from homology"/>
<dbReference type="STRING" id="106004.A0A1Y2G1G0"/>
<gene>
    <name evidence="3" type="ORF">BCR35DRAFT_323518</name>
</gene>
<dbReference type="InterPro" id="IPR051209">
    <property type="entry name" value="FAD-bind_Monooxygenase_sf"/>
</dbReference>
<accession>A0A1Y2G1G0</accession>
<dbReference type="PANTHER" id="PTHR42877:SF8">
    <property type="entry name" value="MONOOXYGENASE"/>
    <property type="match status" value="1"/>
</dbReference>
<evidence type="ECO:0000313" key="3">
    <source>
        <dbReference type="EMBL" id="ORY90734.1"/>
    </source>
</evidence>
<dbReference type="SUPFAM" id="SSF51905">
    <property type="entry name" value="FAD/NAD(P)-binding domain"/>
    <property type="match status" value="3"/>
</dbReference>
<dbReference type="Proteomes" id="UP000193467">
    <property type="component" value="Unassembled WGS sequence"/>
</dbReference>
<evidence type="ECO:0008006" key="5">
    <source>
        <dbReference type="Google" id="ProtNLM"/>
    </source>
</evidence>
<dbReference type="EMBL" id="MCGR01000003">
    <property type="protein sequence ID" value="ORY90734.1"/>
    <property type="molecule type" value="Genomic_DNA"/>
</dbReference>
<comment type="caution">
    <text evidence="3">The sequence shown here is derived from an EMBL/GenBank/DDBJ whole genome shotgun (WGS) entry which is preliminary data.</text>
</comment>
<organism evidence="3 4">
    <name type="scientific">Leucosporidium creatinivorum</name>
    <dbReference type="NCBI Taxonomy" id="106004"/>
    <lineage>
        <taxon>Eukaryota</taxon>
        <taxon>Fungi</taxon>
        <taxon>Dikarya</taxon>
        <taxon>Basidiomycota</taxon>
        <taxon>Pucciniomycotina</taxon>
        <taxon>Microbotryomycetes</taxon>
        <taxon>Leucosporidiales</taxon>
        <taxon>Leucosporidium</taxon>
    </lineage>
</organism>
<feature type="compositionally biased region" description="Polar residues" evidence="2">
    <location>
        <begin position="24"/>
        <end position="34"/>
    </location>
</feature>
<dbReference type="PANTHER" id="PTHR42877">
    <property type="entry name" value="L-ORNITHINE N(5)-MONOOXYGENASE-RELATED"/>
    <property type="match status" value="1"/>
</dbReference>
<evidence type="ECO:0000256" key="2">
    <source>
        <dbReference type="SAM" id="MobiDB-lite"/>
    </source>
</evidence>
<sequence>MPHSTRTEMNGSSTSDFDDAPKHYTSSKTSNGTKGFTEPIYSPEGVKEAPFYSGRGRALRVVCIGAGAAGIYLGIKLPRSFRDGAVDLQIYEKNPKFSGCWYENTYPGCACDIPSQVYSYSFAPNPDWSHFYSSSAEIQAYFEGVAIRYGVPKYVKLEHKVVSAIWNEQLGQWALKIERLEDGAVIEDFADVLVNASGILNAWKWPDIAGLHSFKGPLLHSAKWDHSVEFDKTTTVGVIGNGSSAIQIVPKLVPLVKKLDTFIRTKTWIALPFTSGKVASAAVSKDATLDPTAALVDPQTSNPAYTDAERKRFRDDPAYLARYRWEIEHENNARFTLTTRKDSEGAMAAIPKLAAIMKARLARKPELADLLIPDWHVGCRRLTPGVGYLEALCEDNVSVVTSSIQRVVAEGIITADGVLHPLDVLVCATGFDVSTRPHFDVVGRDGYVFTHEWAKSPKGYLTLAMSNMPNYFLFNGPNAPVANGSLIPAMEAEGDYIIKMVDKLLREDIRSVCVKKEAEQAFVDYTDAWMPRTIWKSGCRSWYKGGTVDGRVSGVWPGSILHFMALLKNPRFEDYTYTYLNDQSPFAFLGNGYTLADVDPEADKASYLHGAGIAV</sequence>
<dbReference type="Pfam" id="PF13450">
    <property type="entry name" value="NAD_binding_8"/>
    <property type="match status" value="1"/>
</dbReference>
<dbReference type="InterPro" id="IPR036188">
    <property type="entry name" value="FAD/NAD-bd_sf"/>
</dbReference>
<dbReference type="InParanoid" id="A0A1Y2G1G0"/>
<dbReference type="AlphaFoldDB" id="A0A1Y2G1G0"/>
<dbReference type="OrthoDB" id="74360at2759"/>
<name>A0A1Y2G1G0_9BASI</name>
<reference evidence="3 4" key="1">
    <citation type="submission" date="2016-07" db="EMBL/GenBank/DDBJ databases">
        <title>Pervasive Adenine N6-methylation of Active Genes in Fungi.</title>
        <authorList>
            <consortium name="DOE Joint Genome Institute"/>
            <person name="Mondo S.J."/>
            <person name="Dannebaum R.O."/>
            <person name="Kuo R.C."/>
            <person name="Labutti K."/>
            <person name="Haridas S."/>
            <person name="Kuo A."/>
            <person name="Salamov A."/>
            <person name="Ahrendt S.R."/>
            <person name="Lipzen A."/>
            <person name="Sullivan W."/>
            <person name="Andreopoulos W.B."/>
            <person name="Clum A."/>
            <person name="Lindquist E."/>
            <person name="Daum C."/>
            <person name="Ramamoorthy G.K."/>
            <person name="Gryganskyi A."/>
            <person name="Culley D."/>
            <person name="Magnuson J.K."/>
            <person name="James T.Y."/>
            <person name="O'Malley M.A."/>
            <person name="Stajich J.E."/>
            <person name="Spatafora J.W."/>
            <person name="Visel A."/>
            <person name="Grigoriev I.V."/>
        </authorList>
    </citation>
    <scope>NUCLEOTIDE SEQUENCE [LARGE SCALE GENOMIC DNA]</scope>
    <source>
        <strain evidence="3 4">62-1032</strain>
    </source>
</reference>
<evidence type="ECO:0000256" key="1">
    <source>
        <dbReference type="ARBA" id="ARBA00010139"/>
    </source>
</evidence>
<evidence type="ECO:0000313" key="4">
    <source>
        <dbReference type="Proteomes" id="UP000193467"/>
    </source>
</evidence>
<comment type="similarity">
    <text evidence="1">Belongs to the FAD-binding monooxygenase family.</text>
</comment>
<protein>
    <recommendedName>
        <fullName evidence="5">FAD/NAD(P)-binding domain-containing protein</fullName>
    </recommendedName>
</protein>
<dbReference type="Gene3D" id="3.50.50.60">
    <property type="entry name" value="FAD/NAD(P)-binding domain"/>
    <property type="match status" value="2"/>
</dbReference>